<sequence>MDPTAYDSDFIPNSLDNWNNLLAQRSQRLLEGQIVGPESMTERHQFLYTGLADGRLVEINKKSLEIRDITRFAKKSDCVDNEFREMIQCGRPLGLRFGSDGYLYVLEAFDGLFRVNASTGVKELIDLNNPEIKGLFNDIVFDPKLNVVYISVSSTRWALDRVPYSVLDYEDTGYVFAHNLDTKTSVILRRGFRFANGIEVSKDNKYLLVSETTTFSIHKISLQAIHKAMKANQQIADNELEVFAKELPGEPDNIRVDANGDVWFGAFLVRTEGKTLRDHLSDWPFVRKTVARVLYLTSLAFDFINRNITPNHALESFAFDLYSGHIMYKFMPKKGAVIKLDANTGKIKQILGSNEFNGVSEAIVDRVFTSDGGILTSEETGVSVIIPMGAIPKDSEQEIYFKLRLPHCASVNPEGWAFALKSSDTNN</sequence>
<dbReference type="Pfam" id="PF20067">
    <property type="entry name" value="SSL_N"/>
    <property type="match status" value="1"/>
</dbReference>
<dbReference type="InterPro" id="IPR000906">
    <property type="entry name" value="ZU5_dom"/>
</dbReference>
<dbReference type="Pfam" id="PF00791">
    <property type="entry name" value="ZU5"/>
    <property type="match status" value="1"/>
</dbReference>
<dbReference type="PANTHER" id="PTHR10426:SF88">
    <property type="entry name" value="ADIPOCYTE PLASMA MEMBRANE-ASSOCIATED PROTEIN HEMOMUCIN-RELATED"/>
    <property type="match status" value="1"/>
</dbReference>
<dbReference type="PANTHER" id="PTHR10426">
    <property type="entry name" value="STRICTOSIDINE SYNTHASE-RELATED"/>
    <property type="match status" value="1"/>
</dbReference>
<dbReference type="GO" id="GO:0012505">
    <property type="term" value="C:endomembrane system"/>
    <property type="evidence" value="ECO:0007669"/>
    <property type="project" value="TreeGrafter"/>
</dbReference>
<dbReference type="SUPFAM" id="SSF63829">
    <property type="entry name" value="Calcium-dependent phosphotriesterase"/>
    <property type="match status" value="1"/>
</dbReference>
<evidence type="ECO:0000313" key="2">
    <source>
        <dbReference type="EMBL" id="CAD7657797.1"/>
    </source>
</evidence>
<feature type="domain" description="ZU5" evidence="1">
    <location>
        <begin position="362"/>
        <end position="427"/>
    </location>
</feature>
<dbReference type="Pfam" id="PF08450">
    <property type="entry name" value="SGL"/>
    <property type="match status" value="1"/>
</dbReference>
<dbReference type="AlphaFoldDB" id="A0A7R9MCX0"/>
<accession>A0A7R9MCX0</accession>
<dbReference type="InterPro" id="IPR011042">
    <property type="entry name" value="6-blade_b-propeller_TolB-like"/>
</dbReference>
<proteinExistence type="predicted"/>
<dbReference type="GO" id="GO:0016787">
    <property type="term" value="F:hydrolase activity"/>
    <property type="evidence" value="ECO:0007669"/>
    <property type="project" value="TreeGrafter"/>
</dbReference>
<dbReference type="EMBL" id="CAJPVJ010013700">
    <property type="protein sequence ID" value="CAG2174983.1"/>
    <property type="molecule type" value="Genomic_DNA"/>
</dbReference>
<dbReference type="Gene3D" id="2.60.220.30">
    <property type="match status" value="1"/>
</dbReference>
<organism evidence="2">
    <name type="scientific">Oppiella nova</name>
    <dbReference type="NCBI Taxonomy" id="334625"/>
    <lineage>
        <taxon>Eukaryota</taxon>
        <taxon>Metazoa</taxon>
        <taxon>Ecdysozoa</taxon>
        <taxon>Arthropoda</taxon>
        <taxon>Chelicerata</taxon>
        <taxon>Arachnida</taxon>
        <taxon>Acari</taxon>
        <taxon>Acariformes</taxon>
        <taxon>Sarcoptiformes</taxon>
        <taxon>Oribatida</taxon>
        <taxon>Brachypylina</taxon>
        <taxon>Oppioidea</taxon>
        <taxon>Oppiidae</taxon>
        <taxon>Oppiella</taxon>
    </lineage>
</organism>
<dbReference type="EMBL" id="OC928525">
    <property type="protein sequence ID" value="CAD7657797.1"/>
    <property type="molecule type" value="Genomic_DNA"/>
</dbReference>
<feature type="non-terminal residue" evidence="2">
    <location>
        <position position="1"/>
    </location>
</feature>
<gene>
    <name evidence="2" type="ORF">ONB1V03_LOCUS14422</name>
</gene>
<dbReference type="Gene3D" id="2.120.10.30">
    <property type="entry name" value="TolB, C-terminal domain"/>
    <property type="match status" value="1"/>
</dbReference>
<evidence type="ECO:0000259" key="1">
    <source>
        <dbReference type="PROSITE" id="PS51145"/>
    </source>
</evidence>
<evidence type="ECO:0000313" key="3">
    <source>
        <dbReference type="Proteomes" id="UP000728032"/>
    </source>
</evidence>
<dbReference type="OrthoDB" id="5307922at2759"/>
<dbReference type="SMART" id="SM00218">
    <property type="entry name" value="ZU5"/>
    <property type="match status" value="1"/>
</dbReference>
<dbReference type="PROSITE" id="PS51145">
    <property type="entry name" value="ZU5"/>
    <property type="match status" value="1"/>
</dbReference>
<dbReference type="InterPro" id="IPR013658">
    <property type="entry name" value="SGL"/>
</dbReference>
<keyword evidence="3" id="KW-1185">Reference proteome</keyword>
<dbReference type="Proteomes" id="UP000728032">
    <property type="component" value="Unassembled WGS sequence"/>
</dbReference>
<protein>
    <recommendedName>
        <fullName evidence="1">ZU5 domain-containing protein</fullName>
    </recommendedName>
</protein>
<reference evidence="2" key="1">
    <citation type="submission" date="2020-11" db="EMBL/GenBank/DDBJ databases">
        <authorList>
            <person name="Tran Van P."/>
        </authorList>
    </citation>
    <scope>NUCLEOTIDE SEQUENCE</scope>
</reference>
<name>A0A7R9MCX0_9ACAR</name>